<dbReference type="STRING" id="930146.SAMN05192533_101181"/>
<keyword evidence="2" id="KW-0489">Methyltransferase</keyword>
<dbReference type="InterPro" id="IPR029063">
    <property type="entry name" value="SAM-dependent_MTases_sf"/>
</dbReference>
<dbReference type="PANTHER" id="PTHR45036:SF1">
    <property type="entry name" value="METHYLTRANSFERASE LIKE 7A"/>
    <property type="match status" value="1"/>
</dbReference>
<feature type="domain" description="Methyltransferase type 11" evidence="1">
    <location>
        <begin position="37"/>
        <end position="129"/>
    </location>
</feature>
<organism evidence="2 3">
    <name type="scientific">Mesobacillus persicus</name>
    <dbReference type="NCBI Taxonomy" id="930146"/>
    <lineage>
        <taxon>Bacteria</taxon>
        <taxon>Bacillati</taxon>
        <taxon>Bacillota</taxon>
        <taxon>Bacilli</taxon>
        <taxon>Bacillales</taxon>
        <taxon>Bacillaceae</taxon>
        <taxon>Mesobacillus</taxon>
    </lineage>
</organism>
<reference evidence="3" key="1">
    <citation type="submission" date="2016-10" db="EMBL/GenBank/DDBJ databases">
        <authorList>
            <person name="Varghese N."/>
            <person name="Submissions S."/>
        </authorList>
    </citation>
    <scope>NUCLEOTIDE SEQUENCE [LARGE SCALE GENOMIC DNA]</scope>
    <source>
        <strain evidence="3">B48,IBRC-M 10115,DSM 25386,CECT 8001</strain>
    </source>
</reference>
<proteinExistence type="predicted"/>
<sequence>MSKTFSEWYDFFMKPLEQGKFKRVRSDLLKESNGKVLELGSGTGINFPFYHGVEVTAIEPSEYMLNRSLKRREQAKVPIELVQSGAELLPFGDNSFDTVVATLVFCTIPDVDQAMGEMKRVCKPDGKILMFEHVKMDQPFLAKLQERLTPYWKKVCDGCCLNRETDLLVKKYGFKIIETREFYRGLFVTMVLNNEK</sequence>
<dbReference type="SUPFAM" id="SSF53335">
    <property type="entry name" value="S-adenosyl-L-methionine-dependent methyltransferases"/>
    <property type="match status" value="1"/>
</dbReference>
<dbReference type="Proteomes" id="UP000198553">
    <property type="component" value="Unassembled WGS sequence"/>
</dbReference>
<dbReference type="AlphaFoldDB" id="A0A1H7VY63"/>
<dbReference type="PANTHER" id="PTHR45036">
    <property type="entry name" value="METHYLTRANSFERASE LIKE 7B"/>
    <property type="match status" value="1"/>
</dbReference>
<dbReference type="InterPro" id="IPR052356">
    <property type="entry name" value="Thiol_S-MT"/>
</dbReference>
<accession>A0A1H7VY63</accession>
<dbReference type="Pfam" id="PF08241">
    <property type="entry name" value="Methyltransf_11"/>
    <property type="match status" value="1"/>
</dbReference>
<dbReference type="Gene3D" id="3.40.50.150">
    <property type="entry name" value="Vaccinia Virus protein VP39"/>
    <property type="match status" value="1"/>
</dbReference>
<dbReference type="InterPro" id="IPR013216">
    <property type="entry name" value="Methyltransf_11"/>
</dbReference>
<keyword evidence="3" id="KW-1185">Reference proteome</keyword>
<dbReference type="GO" id="GO:0008757">
    <property type="term" value="F:S-adenosylmethionine-dependent methyltransferase activity"/>
    <property type="evidence" value="ECO:0007669"/>
    <property type="project" value="InterPro"/>
</dbReference>
<gene>
    <name evidence="2" type="ORF">SAMN05192533_101181</name>
</gene>
<evidence type="ECO:0000313" key="3">
    <source>
        <dbReference type="Proteomes" id="UP000198553"/>
    </source>
</evidence>
<dbReference type="RefSeq" id="WP_244532471.1">
    <property type="nucleotide sequence ID" value="NZ_FOBW01000001.1"/>
</dbReference>
<evidence type="ECO:0000259" key="1">
    <source>
        <dbReference type="Pfam" id="PF08241"/>
    </source>
</evidence>
<dbReference type="EMBL" id="FOBW01000001">
    <property type="protein sequence ID" value="SEM14206.1"/>
    <property type="molecule type" value="Genomic_DNA"/>
</dbReference>
<evidence type="ECO:0000313" key="2">
    <source>
        <dbReference type="EMBL" id="SEM14206.1"/>
    </source>
</evidence>
<keyword evidence="2" id="KW-0808">Transferase</keyword>
<protein>
    <submittedName>
        <fullName evidence="2">Methyltransferase domain-containing protein</fullName>
    </submittedName>
</protein>
<name>A0A1H7VY63_9BACI</name>
<dbReference type="GO" id="GO:0032259">
    <property type="term" value="P:methylation"/>
    <property type="evidence" value="ECO:0007669"/>
    <property type="project" value="UniProtKB-KW"/>
</dbReference>
<dbReference type="CDD" id="cd02440">
    <property type="entry name" value="AdoMet_MTases"/>
    <property type="match status" value="1"/>
</dbReference>